<sequence>MTFETLTNSTTLTVIDGGARAPRRAVPAAGLPRPVTHPAPRPEELARDMAQVYALSLLRDLPLADLLNPETVILRDGGSPVTLRMLLAQLSAFSRPHPHTGRAESEAGLNLSSASSQGHAGHRRFSRGGGQWTLFELLFGAGMALGPRAPLSAFLAAEGPQPDAVPETALPVPAPTAPMSAWIAWAEAETGAALHLPGRGPRAARPEDLSALSARVHLDDPRRAVLAAAILLLSQGVPLDAGLVAGGAGWSGPRLMSTLSRVAGRAARAARAGAATPRP</sequence>
<proteinExistence type="predicted"/>
<dbReference type="EMBL" id="QPMK01000014">
    <property type="protein sequence ID" value="RDD65134.1"/>
    <property type="molecule type" value="Genomic_DNA"/>
</dbReference>
<accession>A0A369TKE5</accession>
<feature type="non-terminal residue" evidence="2">
    <location>
        <position position="279"/>
    </location>
</feature>
<dbReference type="Gene3D" id="1.10.606.10">
    <property type="entry name" value="Vanadium-containing Chloroperoxidase, domain 2"/>
    <property type="match status" value="1"/>
</dbReference>
<evidence type="ECO:0000313" key="3">
    <source>
        <dbReference type="Proteomes" id="UP000253977"/>
    </source>
</evidence>
<protein>
    <submittedName>
        <fullName evidence="2">Uncharacterized protein</fullName>
    </submittedName>
</protein>
<name>A0A369TKE5_9RHOB</name>
<dbReference type="AlphaFoldDB" id="A0A369TKE5"/>
<comment type="caution">
    <text evidence="2">The sequence shown here is derived from an EMBL/GenBank/DDBJ whole genome shotgun (WGS) entry which is preliminary data.</text>
</comment>
<evidence type="ECO:0000313" key="2">
    <source>
        <dbReference type="EMBL" id="RDD65134.1"/>
    </source>
</evidence>
<gene>
    <name evidence="2" type="ORF">DU478_15865</name>
</gene>
<feature type="region of interest" description="Disordered" evidence="1">
    <location>
        <begin position="96"/>
        <end position="125"/>
    </location>
</feature>
<dbReference type="Proteomes" id="UP000253977">
    <property type="component" value="Unassembled WGS sequence"/>
</dbReference>
<evidence type="ECO:0000256" key="1">
    <source>
        <dbReference type="SAM" id="MobiDB-lite"/>
    </source>
</evidence>
<dbReference type="InterPro" id="IPR016119">
    <property type="entry name" value="Br/Cl_peroxidase_C"/>
</dbReference>
<keyword evidence="3" id="KW-1185">Reference proteome</keyword>
<reference evidence="2 3" key="1">
    <citation type="submission" date="2018-07" db="EMBL/GenBank/DDBJ databases">
        <title>Thalassococcus profundi sp. nov., a marine bacterium isolated from deep seawater of Okinawa Trough.</title>
        <authorList>
            <person name="Yu M."/>
        </authorList>
    </citation>
    <scope>NUCLEOTIDE SEQUENCE [LARGE SCALE GENOMIC DNA]</scope>
    <source>
        <strain evidence="2 3">WRAS1</strain>
    </source>
</reference>
<organism evidence="2 3">
    <name type="scientific">Thalassococcus profundi</name>
    <dbReference type="NCBI Taxonomy" id="2282382"/>
    <lineage>
        <taxon>Bacteria</taxon>
        <taxon>Pseudomonadati</taxon>
        <taxon>Pseudomonadota</taxon>
        <taxon>Alphaproteobacteria</taxon>
        <taxon>Rhodobacterales</taxon>
        <taxon>Roseobacteraceae</taxon>
        <taxon>Thalassococcus</taxon>
    </lineage>
</organism>
<dbReference type="GO" id="GO:0004601">
    <property type="term" value="F:peroxidase activity"/>
    <property type="evidence" value="ECO:0007669"/>
    <property type="project" value="InterPro"/>
</dbReference>